<evidence type="ECO:0000256" key="4">
    <source>
        <dbReference type="ARBA" id="ARBA00022763"/>
    </source>
</evidence>
<dbReference type="GO" id="GO:0034039">
    <property type="term" value="F:8-oxo-7,8-dihydroguanine DNA N-glycosylase activity"/>
    <property type="evidence" value="ECO:0007669"/>
    <property type="project" value="TreeGrafter"/>
</dbReference>
<evidence type="ECO:0000313" key="16">
    <source>
        <dbReference type="Proteomes" id="UP000494106"/>
    </source>
</evidence>
<dbReference type="SMART" id="SM00478">
    <property type="entry name" value="ENDO3c"/>
    <property type="match status" value="1"/>
</dbReference>
<dbReference type="Gene3D" id="1.10.340.30">
    <property type="entry name" value="Hypothetical protein, domain 2"/>
    <property type="match status" value="1"/>
</dbReference>
<evidence type="ECO:0000256" key="10">
    <source>
        <dbReference type="ARBA" id="ARBA00023295"/>
    </source>
</evidence>
<protein>
    <recommendedName>
        <fullName evidence="13">N-glycosylase/DNA lyase</fullName>
        <ecNumber evidence="3">4.2.99.18</ecNumber>
    </recommendedName>
</protein>
<dbReference type="PANTHER" id="PTHR10242:SF2">
    <property type="entry name" value="N-GLYCOSYLASE_DNA LYASE"/>
    <property type="match status" value="1"/>
</dbReference>
<dbReference type="InterPro" id="IPR052054">
    <property type="entry name" value="Oxidative_DNA_repair_enzyme"/>
</dbReference>
<dbReference type="InterPro" id="IPR011257">
    <property type="entry name" value="DNA_glycosylase"/>
</dbReference>
<gene>
    <name evidence="15" type="ORF">APLA_LOCUS846</name>
</gene>
<dbReference type="GO" id="GO:0140078">
    <property type="term" value="F:class I DNA-(apurinic or apyrimidinic site) endonuclease activity"/>
    <property type="evidence" value="ECO:0007669"/>
    <property type="project" value="UniProtKB-EC"/>
</dbReference>
<dbReference type="Gene3D" id="1.10.1670.10">
    <property type="entry name" value="Helix-hairpin-Helix base-excision DNA repair enzymes (C-terminal)"/>
    <property type="match status" value="1"/>
</dbReference>
<comment type="similarity">
    <text evidence="2">Belongs to the type-1 OGG1 family.</text>
</comment>
<evidence type="ECO:0000256" key="9">
    <source>
        <dbReference type="ARBA" id="ARBA00023268"/>
    </source>
</evidence>
<dbReference type="SUPFAM" id="SSF55945">
    <property type="entry name" value="TATA-box binding protein-like"/>
    <property type="match status" value="1"/>
</dbReference>
<dbReference type="EMBL" id="CADEBC010000083">
    <property type="protein sequence ID" value="CAB3222123.1"/>
    <property type="molecule type" value="Genomic_DNA"/>
</dbReference>
<evidence type="ECO:0000256" key="5">
    <source>
        <dbReference type="ARBA" id="ARBA00022801"/>
    </source>
</evidence>
<accession>A0A8S0YRL7</accession>
<dbReference type="GO" id="GO:0003684">
    <property type="term" value="F:damaged DNA binding"/>
    <property type="evidence" value="ECO:0007669"/>
    <property type="project" value="InterPro"/>
</dbReference>
<dbReference type="PANTHER" id="PTHR10242">
    <property type="entry name" value="8-OXOGUANINE DNA GLYCOSYLASE"/>
    <property type="match status" value="1"/>
</dbReference>
<dbReference type="SUPFAM" id="SSF48150">
    <property type="entry name" value="DNA-glycosylase"/>
    <property type="match status" value="1"/>
</dbReference>
<keyword evidence="4" id="KW-0227">DNA damage</keyword>
<keyword evidence="16" id="KW-1185">Reference proteome</keyword>
<keyword evidence="6" id="KW-0234">DNA repair</keyword>
<dbReference type="GO" id="GO:0006285">
    <property type="term" value="P:base-excision repair, AP site formation"/>
    <property type="evidence" value="ECO:0007669"/>
    <property type="project" value="TreeGrafter"/>
</dbReference>
<comment type="function">
    <text evidence="11">DNA repair enzyme that incises DNA at 8-oxoG residues. Excises 7,8-dihydro-8-oxoguanine and 2,6-diamino-4-hydroxy-5-N-methylformamidopyrimidine (FAPY) from damaged DNA. Has a beta-lyase activity that nicks DNA 3' to the lesion.</text>
</comment>
<dbReference type="GO" id="GO:0006289">
    <property type="term" value="P:nucleotide-excision repair"/>
    <property type="evidence" value="ECO:0007669"/>
    <property type="project" value="InterPro"/>
</dbReference>
<evidence type="ECO:0000256" key="12">
    <source>
        <dbReference type="ARBA" id="ARBA00044632"/>
    </source>
</evidence>
<keyword evidence="8" id="KW-0539">Nucleus</keyword>
<dbReference type="Gene3D" id="3.30.310.40">
    <property type="match status" value="1"/>
</dbReference>
<proteinExistence type="inferred from homology"/>
<evidence type="ECO:0000313" key="15">
    <source>
        <dbReference type="EMBL" id="CAB3222123.1"/>
    </source>
</evidence>
<evidence type="ECO:0000256" key="11">
    <source>
        <dbReference type="ARBA" id="ARBA00025652"/>
    </source>
</evidence>
<dbReference type="FunFam" id="1.10.1670.10:FF:000005">
    <property type="entry name" value="N-glycosylase/DNA lyase OGG1"/>
    <property type="match status" value="1"/>
</dbReference>
<dbReference type="InterPro" id="IPR003265">
    <property type="entry name" value="HhH-GPD_domain"/>
</dbReference>
<evidence type="ECO:0000256" key="2">
    <source>
        <dbReference type="ARBA" id="ARBA00010679"/>
    </source>
</evidence>
<dbReference type="Pfam" id="PF07934">
    <property type="entry name" value="OGG_N"/>
    <property type="match status" value="1"/>
</dbReference>
<evidence type="ECO:0000256" key="13">
    <source>
        <dbReference type="ARBA" id="ARBA00073127"/>
    </source>
</evidence>
<dbReference type="OrthoDB" id="238681at2759"/>
<keyword evidence="9" id="KW-0511">Multifunctional enzyme</keyword>
<name>A0A8S0YRL7_ARCPL</name>
<dbReference type="Pfam" id="PF00730">
    <property type="entry name" value="HhH-GPD"/>
    <property type="match status" value="1"/>
</dbReference>
<evidence type="ECO:0000256" key="6">
    <source>
        <dbReference type="ARBA" id="ARBA00023204"/>
    </source>
</evidence>
<evidence type="ECO:0000256" key="8">
    <source>
        <dbReference type="ARBA" id="ARBA00023242"/>
    </source>
</evidence>
<dbReference type="EC" id="4.2.99.18" evidence="3"/>
<evidence type="ECO:0000259" key="14">
    <source>
        <dbReference type="SMART" id="SM00478"/>
    </source>
</evidence>
<dbReference type="InterPro" id="IPR023170">
    <property type="entry name" value="HhH_base_excis_C"/>
</dbReference>
<feature type="domain" description="HhH-GPD" evidence="14">
    <location>
        <begin position="137"/>
        <end position="304"/>
    </location>
</feature>
<reference evidence="15 16" key="1">
    <citation type="submission" date="2020-04" db="EMBL/GenBank/DDBJ databases">
        <authorList>
            <person name="Wallbank WR R."/>
            <person name="Pardo Diaz C."/>
            <person name="Kozak K."/>
            <person name="Martin S."/>
            <person name="Jiggins C."/>
            <person name="Moest M."/>
            <person name="Warren A I."/>
            <person name="Byers J.R.P. K."/>
            <person name="Montejo-Kovacevich G."/>
            <person name="Yen C E."/>
        </authorList>
    </citation>
    <scope>NUCLEOTIDE SEQUENCE [LARGE SCALE GENOMIC DNA]</scope>
</reference>
<evidence type="ECO:0000256" key="1">
    <source>
        <dbReference type="ARBA" id="ARBA00004123"/>
    </source>
</evidence>
<dbReference type="FunFam" id="1.10.340.30:FF:000006">
    <property type="entry name" value="N-glycosylase/DNA lyase isoform X2"/>
    <property type="match status" value="1"/>
</dbReference>
<dbReference type="Proteomes" id="UP000494106">
    <property type="component" value="Unassembled WGS sequence"/>
</dbReference>
<evidence type="ECO:0000256" key="7">
    <source>
        <dbReference type="ARBA" id="ARBA00023239"/>
    </source>
</evidence>
<comment type="subcellular location">
    <subcellularLocation>
        <location evidence="1">Nucleus</location>
    </subcellularLocation>
</comment>
<dbReference type="CDD" id="cd00056">
    <property type="entry name" value="ENDO3c"/>
    <property type="match status" value="1"/>
</dbReference>
<organism evidence="15 16">
    <name type="scientific">Arctia plantaginis</name>
    <name type="common">Wood tiger moth</name>
    <name type="synonym">Phalaena plantaginis</name>
    <dbReference type="NCBI Taxonomy" id="874455"/>
    <lineage>
        <taxon>Eukaryota</taxon>
        <taxon>Metazoa</taxon>
        <taxon>Ecdysozoa</taxon>
        <taxon>Arthropoda</taxon>
        <taxon>Hexapoda</taxon>
        <taxon>Insecta</taxon>
        <taxon>Pterygota</taxon>
        <taxon>Neoptera</taxon>
        <taxon>Endopterygota</taxon>
        <taxon>Lepidoptera</taxon>
        <taxon>Glossata</taxon>
        <taxon>Ditrysia</taxon>
        <taxon>Noctuoidea</taxon>
        <taxon>Erebidae</taxon>
        <taxon>Arctiinae</taxon>
        <taxon>Arctia</taxon>
    </lineage>
</organism>
<keyword evidence="7" id="KW-0456">Lyase</keyword>
<evidence type="ECO:0000256" key="3">
    <source>
        <dbReference type="ARBA" id="ARBA00012720"/>
    </source>
</evidence>
<dbReference type="AlphaFoldDB" id="A0A8S0YRL7"/>
<keyword evidence="10" id="KW-0326">Glycosidase</keyword>
<comment type="caution">
    <text evidence="15">The sequence shown here is derived from an EMBL/GenBank/DDBJ whole genome shotgun (WGS) entry which is preliminary data.</text>
</comment>
<sequence length="335" mass="39151">MTWNKIVCNYRELQLIGTLSGGQSFRWTHDKENDEWVGVFSKTLWKLKENDDCLQFQVIGSLLDNNTNTILAKKENTKSDLDFRKLLENYFRLDMNLGNYYKEWSNKDELFRKACQQFYGIRMLRQEPVENLFSFICSQNNHISRISSMVEKLCSTYGEKICEYEGNIYYAFPEVEKLSQPEVEAELRKLGFGYRAKFIQKSASQIVDWGGLKWFTSLQDMKYKDAKIELMKLHGIGPKVADCICLMSLNHLEALPVDTHVYQIAAQNYLPHLRGKKSVTEKIYAEIGDHFRSLYGDMAGWAHTVLFCADLKKFQQNDNCEKEDTSKPKKKRKKL</sequence>
<keyword evidence="5" id="KW-0378">Hydrolase</keyword>
<dbReference type="GO" id="GO:0005634">
    <property type="term" value="C:nucleus"/>
    <property type="evidence" value="ECO:0007669"/>
    <property type="project" value="UniProtKB-SubCell"/>
</dbReference>
<dbReference type="InterPro" id="IPR012904">
    <property type="entry name" value="OGG_N"/>
</dbReference>
<comment type="catalytic activity">
    <reaction evidence="12">
        <text>2'-deoxyribonucleotide-(2'-deoxyribose 5'-phosphate)-2'-deoxyribonucleotide-DNA = a 3'-end 2'-deoxyribonucleotide-(2,3-dehydro-2,3-deoxyribose 5'-phosphate)-DNA + a 5'-end 5'-phospho-2'-deoxyribonucleoside-DNA + H(+)</text>
        <dbReference type="Rhea" id="RHEA:66592"/>
        <dbReference type="Rhea" id="RHEA-COMP:13180"/>
        <dbReference type="Rhea" id="RHEA-COMP:16897"/>
        <dbReference type="Rhea" id="RHEA-COMP:17067"/>
        <dbReference type="ChEBI" id="CHEBI:15378"/>
        <dbReference type="ChEBI" id="CHEBI:136412"/>
        <dbReference type="ChEBI" id="CHEBI:157695"/>
        <dbReference type="ChEBI" id="CHEBI:167181"/>
        <dbReference type="EC" id="4.2.99.18"/>
    </reaction>
</comment>